<dbReference type="RefSeq" id="WP_145307436.1">
    <property type="nucleotide sequence ID" value="NZ_CP037452.1"/>
</dbReference>
<proteinExistence type="predicted"/>
<reference evidence="2 3" key="1">
    <citation type="submission" date="2019-03" db="EMBL/GenBank/DDBJ databases">
        <title>Deep-cultivation of Planctomycetes and their phenomic and genomic characterization uncovers novel biology.</title>
        <authorList>
            <person name="Wiegand S."/>
            <person name="Jogler M."/>
            <person name="Boedeker C."/>
            <person name="Pinto D."/>
            <person name="Vollmers J."/>
            <person name="Rivas-Marin E."/>
            <person name="Kohn T."/>
            <person name="Peeters S.H."/>
            <person name="Heuer A."/>
            <person name="Rast P."/>
            <person name="Oberbeckmann S."/>
            <person name="Bunk B."/>
            <person name="Jeske O."/>
            <person name="Meyerdierks A."/>
            <person name="Storesund J.E."/>
            <person name="Kallscheuer N."/>
            <person name="Luecker S."/>
            <person name="Lage O.M."/>
            <person name="Pohl T."/>
            <person name="Merkel B.J."/>
            <person name="Hornburger P."/>
            <person name="Mueller R.-W."/>
            <person name="Bruemmer F."/>
            <person name="Labrenz M."/>
            <person name="Spormann A.M."/>
            <person name="Op den Camp H."/>
            <person name="Overmann J."/>
            <person name="Amann R."/>
            <person name="Jetten M.S.M."/>
            <person name="Mascher T."/>
            <person name="Medema M.H."/>
            <person name="Devos D.P."/>
            <person name="Kaster A.-K."/>
            <person name="Ovreas L."/>
            <person name="Rohde M."/>
            <person name="Galperin M.Y."/>
            <person name="Jogler C."/>
        </authorList>
    </citation>
    <scope>NUCLEOTIDE SEQUENCE [LARGE SCALE GENOMIC DNA]</scope>
    <source>
        <strain evidence="2 3">Enr17</strain>
    </source>
</reference>
<accession>A0A518I935</accession>
<organism evidence="2 3">
    <name type="scientific">Gimesia fumaroli</name>
    <dbReference type="NCBI Taxonomy" id="2527976"/>
    <lineage>
        <taxon>Bacteria</taxon>
        <taxon>Pseudomonadati</taxon>
        <taxon>Planctomycetota</taxon>
        <taxon>Planctomycetia</taxon>
        <taxon>Planctomycetales</taxon>
        <taxon>Planctomycetaceae</taxon>
        <taxon>Gimesia</taxon>
    </lineage>
</organism>
<keyword evidence="1" id="KW-0812">Transmembrane</keyword>
<keyword evidence="1" id="KW-1133">Transmembrane helix</keyword>
<evidence type="ECO:0000313" key="2">
    <source>
        <dbReference type="EMBL" id="QDV49574.1"/>
    </source>
</evidence>
<name>A0A518I935_9PLAN</name>
<dbReference type="KEGG" id="gfm:Enr17x_15940"/>
<dbReference type="AlphaFoldDB" id="A0A518I935"/>
<keyword evidence="3" id="KW-1185">Reference proteome</keyword>
<dbReference type="EMBL" id="CP037452">
    <property type="protein sequence ID" value="QDV49574.1"/>
    <property type="molecule type" value="Genomic_DNA"/>
</dbReference>
<evidence type="ECO:0000313" key="3">
    <source>
        <dbReference type="Proteomes" id="UP000318313"/>
    </source>
</evidence>
<gene>
    <name evidence="2" type="ORF">Enr17x_15940</name>
</gene>
<feature type="transmembrane region" description="Helical" evidence="1">
    <location>
        <begin position="20"/>
        <end position="43"/>
    </location>
</feature>
<protein>
    <submittedName>
        <fullName evidence="2">Uncharacterized protein</fullName>
    </submittedName>
</protein>
<evidence type="ECO:0000256" key="1">
    <source>
        <dbReference type="SAM" id="Phobius"/>
    </source>
</evidence>
<sequence>MGDLNKLIETDGDSVKGKLILLIVDKLFIGVIVAIVVVGYDWYQTNEQREVLKIQQDKDRLAMFYAGIEDSQSRLLAISALTKNREEHLLLALTRTYPSEVLNSIRTIDRLPKLQEDSFPKLKEKVSQVALEAAIERISDYEMIVNDYHLEGQTLVNRLSELSKKINNLQGTEDDPQIFVEFELIRLNINDLIERLKHSSDSTQNNLAFDLLNTSLRLVKTNIENKKFAMASKSIESIRDGIKAEMKKKKTLWDRIYSNFSDYTALVEKEDSKSVQKRKKLLIAIKATNNLLQTKNSKFIASVCHELDRFPSQSK</sequence>
<keyword evidence="1" id="KW-0472">Membrane</keyword>
<dbReference type="Proteomes" id="UP000318313">
    <property type="component" value="Chromosome"/>
</dbReference>